<accession>X1HC18</accession>
<evidence type="ECO:0000313" key="1">
    <source>
        <dbReference type="EMBL" id="GAH51394.1"/>
    </source>
</evidence>
<dbReference type="EMBL" id="BARU01023289">
    <property type="protein sequence ID" value="GAH51394.1"/>
    <property type="molecule type" value="Genomic_DNA"/>
</dbReference>
<sequence length="40" mass="4276">PAEALPSTFMPISIDIIYMLGEVVKPQKGGDAMAKSRKGK</sequence>
<organism evidence="1">
    <name type="scientific">marine sediment metagenome</name>
    <dbReference type="NCBI Taxonomy" id="412755"/>
    <lineage>
        <taxon>unclassified sequences</taxon>
        <taxon>metagenomes</taxon>
        <taxon>ecological metagenomes</taxon>
    </lineage>
</organism>
<comment type="caution">
    <text evidence="1">The sequence shown here is derived from an EMBL/GenBank/DDBJ whole genome shotgun (WGS) entry which is preliminary data.</text>
</comment>
<reference evidence="1" key="1">
    <citation type="journal article" date="2014" name="Front. Microbiol.">
        <title>High frequency of phylogenetically diverse reductive dehalogenase-homologous genes in deep subseafloor sedimentary metagenomes.</title>
        <authorList>
            <person name="Kawai M."/>
            <person name="Futagami T."/>
            <person name="Toyoda A."/>
            <person name="Takaki Y."/>
            <person name="Nishi S."/>
            <person name="Hori S."/>
            <person name="Arai W."/>
            <person name="Tsubouchi T."/>
            <person name="Morono Y."/>
            <person name="Uchiyama I."/>
            <person name="Ito T."/>
            <person name="Fujiyama A."/>
            <person name="Inagaki F."/>
            <person name="Takami H."/>
        </authorList>
    </citation>
    <scope>NUCLEOTIDE SEQUENCE</scope>
    <source>
        <strain evidence="1">Expedition CK06-06</strain>
    </source>
</reference>
<protein>
    <submittedName>
        <fullName evidence="1">Uncharacterized protein</fullName>
    </submittedName>
</protein>
<gene>
    <name evidence="1" type="ORF">S03H2_37812</name>
</gene>
<name>X1HC18_9ZZZZ</name>
<feature type="non-terminal residue" evidence="1">
    <location>
        <position position="1"/>
    </location>
</feature>
<proteinExistence type="predicted"/>
<dbReference type="AlphaFoldDB" id="X1HC18"/>